<dbReference type="EMBL" id="JARBHA010000020">
    <property type="protein sequence ID" value="KAJ9671085.1"/>
    <property type="molecule type" value="Genomic_DNA"/>
</dbReference>
<dbReference type="Proteomes" id="UP001168098">
    <property type="component" value="Unassembled WGS sequence"/>
</dbReference>
<proteinExistence type="predicted"/>
<evidence type="ECO:0000256" key="1">
    <source>
        <dbReference type="SAM" id="MobiDB-lite"/>
    </source>
</evidence>
<sequence length="390" mass="44624">MAPKRAPIKASSTTSKGKKTKVAKMTGPKGKRSDAPRTSSSKQKTLEGAQCSDNKGKRLVVNENIKVRKKATFDRATFTTLELAQRFILHFANRIVIPSRNIDFSKLSYFHFDMFFTRMGWLPIVSMKEFLYPRVVKVFYYNMKFEDEGPISTTVNVLNIPNEGVCLYEVKKWSRVEGFKPPEAIKRLCGYQKSNRPTSHSLTMLRGHRYDVSFLEAFLVDNILIERKVNMGYIIFRQMKACSLSEDSVLPYGMFITKIVKYFTVNLRNEIDRKKLTSVDTYDRASLCCMHFVRKKYGSWERKSFVPPSEVDVSSKNGSSQDEASENANMTAIPSKDGVGAMAVADHPSQIEEFNAGMQVIQGQHDEMMVFLRAHFPLHGPFYIFHQLYS</sequence>
<gene>
    <name evidence="2" type="ORF">PVL29_027195</name>
</gene>
<protein>
    <submittedName>
        <fullName evidence="2">Uncharacterized protein</fullName>
    </submittedName>
</protein>
<organism evidence="2 3">
    <name type="scientific">Vitis rotundifolia</name>
    <name type="common">Muscadine grape</name>
    <dbReference type="NCBI Taxonomy" id="103349"/>
    <lineage>
        <taxon>Eukaryota</taxon>
        <taxon>Viridiplantae</taxon>
        <taxon>Streptophyta</taxon>
        <taxon>Embryophyta</taxon>
        <taxon>Tracheophyta</taxon>
        <taxon>Spermatophyta</taxon>
        <taxon>Magnoliopsida</taxon>
        <taxon>eudicotyledons</taxon>
        <taxon>Gunneridae</taxon>
        <taxon>Pentapetalae</taxon>
        <taxon>rosids</taxon>
        <taxon>Vitales</taxon>
        <taxon>Vitaceae</taxon>
        <taxon>Viteae</taxon>
        <taxon>Vitis</taxon>
    </lineage>
</organism>
<evidence type="ECO:0000313" key="2">
    <source>
        <dbReference type="EMBL" id="KAJ9671085.1"/>
    </source>
</evidence>
<keyword evidence="3" id="KW-1185">Reference proteome</keyword>
<dbReference type="AlphaFoldDB" id="A0AA38YIH6"/>
<comment type="caution">
    <text evidence="2">The sequence shown here is derived from an EMBL/GenBank/DDBJ whole genome shotgun (WGS) entry which is preliminary data.</text>
</comment>
<evidence type="ECO:0000313" key="3">
    <source>
        <dbReference type="Proteomes" id="UP001168098"/>
    </source>
</evidence>
<reference evidence="2 3" key="1">
    <citation type="journal article" date="2023" name="BMC Biotechnol.">
        <title>Vitis rotundifolia cv Carlos genome sequencing.</title>
        <authorList>
            <person name="Huff M."/>
            <person name="Hulse-Kemp A."/>
            <person name="Scheffler B."/>
            <person name="Youngblood R."/>
            <person name="Simpson S."/>
            <person name="Babiker E."/>
            <person name="Staton M."/>
        </authorList>
    </citation>
    <scope>NUCLEOTIDE SEQUENCE [LARGE SCALE GENOMIC DNA]</scope>
    <source>
        <tissue evidence="2">Leaf</tissue>
    </source>
</reference>
<feature type="region of interest" description="Disordered" evidence="1">
    <location>
        <begin position="1"/>
        <end position="51"/>
    </location>
</feature>
<accession>A0AA38YIH6</accession>
<name>A0AA38YIH6_VITRO</name>